<dbReference type="Gene3D" id="3.40.630.30">
    <property type="match status" value="1"/>
</dbReference>
<dbReference type="PROSITE" id="PS51186">
    <property type="entry name" value="GNAT"/>
    <property type="match status" value="1"/>
</dbReference>
<dbReference type="Proteomes" id="UP000648352">
    <property type="component" value="Unassembled WGS sequence"/>
</dbReference>
<dbReference type="SUPFAM" id="SSF55729">
    <property type="entry name" value="Acyl-CoA N-acyltransferases (Nat)"/>
    <property type="match status" value="1"/>
</dbReference>
<proteinExistence type="predicted"/>
<name>A0ABR8S283_9MICO</name>
<gene>
    <name evidence="2" type="ORF">H9651_07975</name>
</gene>
<protein>
    <submittedName>
        <fullName evidence="2">GNAT family N-acetyltransferase</fullName>
    </submittedName>
</protein>
<dbReference type="InterPro" id="IPR051531">
    <property type="entry name" value="N-acetyltransferase"/>
</dbReference>
<keyword evidence="3" id="KW-1185">Reference proteome</keyword>
<feature type="domain" description="N-acetyltransferase" evidence="1">
    <location>
        <begin position="1"/>
        <end position="150"/>
    </location>
</feature>
<dbReference type="InterPro" id="IPR000182">
    <property type="entry name" value="GNAT_dom"/>
</dbReference>
<organism evidence="2 3">
    <name type="scientific">Microbacterium pullorum</name>
    <dbReference type="NCBI Taxonomy" id="2762236"/>
    <lineage>
        <taxon>Bacteria</taxon>
        <taxon>Bacillati</taxon>
        <taxon>Actinomycetota</taxon>
        <taxon>Actinomycetes</taxon>
        <taxon>Micrococcales</taxon>
        <taxon>Microbacteriaceae</taxon>
        <taxon>Microbacterium</taxon>
    </lineage>
</organism>
<accession>A0ABR8S283</accession>
<comment type="caution">
    <text evidence="2">The sequence shown here is derived from an EMBL/GenBank/DDBJ whole genome shotgun (WGS) entry which is preliminary data.</text>
</comment>
<dbReference type="PANTHER" id="PTHR43792:SF1">
    <property type="entry name" value="N-ACETYLTRANSFERASE DOMAIN-CONTAINING PROTEIN"/>
    <property type="match status" value="1"/>
</dbReference>
<dbReference type="EMBL" id="JACSQP010000004">
    <property type="protein sequence ID" value="MBD7957575.1"/>
    <property type="molecule type" value="Genomic_DNA"/>
</dbReference>
<dbReference type="InterPro" id="IPR016181">
    <property type="entry name" value="Acyl_CoA_acyltransferase"/>
</dbReference>
<evidence type="ECO:0000313" key="2">
    <source>
        <dbReference type="EMBL" id="MBD7957575.1"/>
    </source>
</evidence>
<evidence type="ECO:0000313" key="3">
    <source>
        <dbReference type="Proteomes" id="UP000648352"/>
    </source>
</evidence>
<dbReference type="Pfam" id="PF13302">
    <property type="entry name" value="Acetyltransf_3"/>
    <property type="match status" value="1"/>
</dbReference>
<dbReference type="PANTHER" id="PTHR43792">
    <property type="entry name" value="GNAT FAMILY, PUTATIVE (AFU_ORTHOLOGUE AFUA_3G00765)-RELATED-RELATED"/>
    <property type="match status" value="1"/>
</dbReference>
<evidence type="ECO:0000259" key="1">
    <source>
        <dbReference type="PROSITE" id="PS51186"/>
    </source>
</evidence>
<reference evidence="2 3" key="1">
    <citation type="submission" date="2020-08" db="EMBL/GenBank/DDBJ databases">
        <title>A Genomic Blueprint of the Chicken Gut Microbiome.</title>
        <authorList>
            <person name="Gilroy R."/>
            <person name="Ravi A."/>
            <person name="Getino M."/>
            <person name="Pursley I."/>
            <person name="Horton D.L."/>
            <person name="Alikhan N.-F."/>
            <person name="Baker D."/>
            <person name="Gharbi K."/>
            <person name="Hall N."/>
            <person name="Watson M."/>
            <person name="Adriaenssens E.M."/>
            <person name="Foster-Nyarko E."/>
            <person name="Jarju S."/>
            <person name="Secka A."/>
            <person name="Antonio M."/>
            <person name="Oren A."/>
            <person name="Chaudhuri R."/>
            <person name="La Ragione R.M."/>
            <person name="Hildebrand F."/>
            <person name="Pallen M.J."/>
        </authorList>
    </citation>
    <scope>NUCLEOTIDE SEQUENCE [LARGE SCALE GENOMIC DNA]</scope>
    <source>
        <strain evidence="2 3">Sa4CUA7</strain>
    </source>
</reference>
<sequence>MRADDLEDMAALLGDPEVMRYYPAPRTRAQAAEWIARSRQRYAADGLGLWVMEDATGRFVGDCGLTWQPLGDRRVLEVGYHVTPPLQGLGYAAEAATACRDLARSLGFGVLRALVHPDNAASARVAQKVGMHRDAAESAAAGITVMRMAL</sequence>